<evidence type="ECO:0000313" key="2">
    <source>
        <dbReference type="EMBL" id="ORZ30585.1"/>
    </source>
</evidence>
<dbReference type="Proteomes" id="UP000193411">
    <property type="component" value="Unassembled WGS sequence"/>
</dbReference>
<sequence>MNALLCLLASLALAASVINAAPMPQVKPTSESTTTMSIDEQRQLLYVVSKRVAPDLPQPEILTFLAGDIPNDKLRALQVIAASNGTDPVPAPAPATPARRLIASTDLNRIKAAAYYATIPYCGTGDQIKNLTCGPKCQNAALTGAKVTQILEGESTFGFVAVRSNPREIYVSFRGTSTAQNEADFAQTHIAP</sequence>
<evidence type="ECO:0000313" key="3">
    <source>
        <dbReference type="Proteomes" id="UP000193411"/>
    </source>
</evidence>
<accession>A0A1Y2H7V2</accession>
<dbReference type="EMBL" id="MCFL01000081">
    <property type="protein sequence ID" value="ORZ30585.1"/>
    <property type="molecule type" value="Genomic_DNA"/>
</dbReference>
<keyword evidence="3" id="KW-1185">Reference proteome</keyword>
<dbReference type="OrthoDB" id="426718at2759"/>
<protein>
    <submittedName>
        <fullName evidence="2">Uncharacterized protein</fullName>
    </submittedName>
</protein>
<keyword evidence="1" id="KW-0732">Signal</keyword>
<feature type="signal peptide" evidence="1">
    <location>
        <begin position="1"/>
        <end position="20"/>
    </location>
</feature>
<feature type="chain" id="PRO_5012960288" evidence="1">
    <location>
        <begin position="21"/>
        <end position="192"/>
    </location>
</feature>
<comment type="caution">
    <text evidence="2">The sequence shown here is derived from an EMBL/GenBank/DDBJ whole genome shotgun (WGS) entry which is preliminary data.</text>
</comment>
<name>A0A1Y2H7V2_9FUNG</name>
<reference evidence="2 3" key="1">
    <citation type="submission" date="2016-07" db="EMBL/GenBank/DDBJ databases">
        <title>Pervasive Adenine N6-methylation of Active Genes in Fungi.</title>
        <authorList>
            <consortium name="DOE Joint Genome Institute"/>
            <person name="Mondo S.J."/>
            <person name="Dannebaum R.O."/>
            <person name="Kuo R.C."/>
            <person name="Labutti K."/>
            <person name="Haridas S."/>
            <person name="Kuo A."/>
            <person name="Salamov A."/>
            <person name="Ahrendt S.R."/>
            <person name="Lipzen A."/>
            <person name="Sullivan W."/>
            <person name="Andreopoulos W.B."/>
            <person name="Clum A."/>
            <person name="Lindquist E."/>
            <person name="Daum C."/>
            <person name="Ramamoorthy G.K."/>
            <person name="Gryganskyi A."/>
            <person name="Culley D."/>
            <person name="Magnuson J.K."/>
            <person name="James T.Y."/>
            <person name="O'Malley M.A."/>
            <person name="Stajich J.E."/>
            <person name="Spatafora J.W."/>
            <person name="Visel A."/>
            <person name="Grigoriev I.V."/>
        </authorList>
    </citation>
    <scope>NUCLEOTIDE SEQUENCE [LARGE SCALE GENOMIC DNA]</scope>
    <source>
        <strain evidence="2 3">PL171</strain>
    </source>
</reference>
<gene>
    <name evidence="2" type="ORF">BCR44DRAFT_1516929</name>
</gene>
<proteinExistence type="predicted"/>
<organism evidence="2 3">
    <name type="scientific">Catenaria anguillulae PL171</name>
    <dbReference type="NCBI Taxonomy" id="765915"/>
    <lineage>
        <taxon>Eukaryota</taxon>
        <taxon>Fungi</taxon>
        <taxon>Fungi incertae sedis</taxon>
        <taxon>Blastocladiomycota</taxon>
        <taxon>Blastocladiomycetes</taxon>
        <taxon>Blastocladiales</taxon>
        <taxon>Catenariaceae</taxon>
        <taxon>Catenaria</taxon>
    </lineage>
</organism>
<dbReference type="AlphaFoldDB" id="A0A1Y2H7V2"/>
<evidence type="ECO:0000256" key="1">
    <source>
        <dbReference type="SAM" id="SignalP"/>
    </source>
</evidence>
<dbReference type="InterPro" id="IPR029058">
    <property type="entry name" value="AB_hydrolase_fold"/>
</dbReference>
<dbReference type="Gene3D" id="3.40.50.1820">
    <property type="entry name" value="alpha/beta hydrolase"/>
    <property type="match status" value="1"/>
</dbReference>